<keyword evidence="3" id="KW-0238">DNA-binding</keyword>
<keyword evidence="2" id="KW-0805">Transcription regulation</keyword>
<keyword evidence="4" id="KW-0804">Transcription</keyword>
<sequence length="216" mass="23386">MTTTRTRVLLADDQTLVRSGFRLMLEQQPDIEVCGEAADGRAAVLLAAKLGPDVVLMDIRMPVLDGIGATRQLLAAPGPPRVLVLTTFDVDDYVIGALRAGASGYLLKDVEPEDLVRAVRDVVTGDMPLARPVLDRLVDTFLSAGAVLRDPRLDQLSPREREVLRLLGEALSNAEIGARLYLSVPTVKTHVAGILAKLDLRDRVQAAVYAHRHGLV</sequence>
<evidence type="ECO:0000256" key="1">
    <source>
        <dbReference type="ARBA" id="ARBA00022553"/>
    </source>
</evidence>
<reference evidence="8 9" key="1">
    <citation type="journal article" date="2013" name="ISME J.">
        <title>A metabolic model for members of the genus Tetrasphaera involved in enhanced biological phosphorus removal.</title>
        <authorList>
            <person name="Kristiansen R."/>
            <person name="Nguyen H.T.T."/>
            <person name="Saunders A.M."/>
            <person name="Nielsen J.L."/>
            <person name="Wimmer R."/>
            <person name="Le V.Q."/>
            <person name="McIlroy S.J."/>
            <person name="Petrovski S."/>
            <person name="Seviour R.J."/>
            <person name="Calteau A."/>
            <person name="Nielsen K.L."/>
            <person name="Nielsen P.H."/>
        </authorList>
    </citation>
    <scope>NUCLEOTIDE SEQUENCE [LARGE SCALE GENOMIC DNA]</scope>
    <source>
        <strain evidence="8 9">T1-X7</strain>
    </source>
</reference>
<dbReference type="CDD" id="cd06170">
    <property type="entry name" value="LuxR_C_like"/>
    <property type="match status" value="1"/>
</dbReference>
<dbReference type="InterPro" id="IPR011006">
    <property type="entry name" value="CheY-like_superfamily"/>
</dbReference>
<dbReference type="InterPro" id="IPR058245">
    <property type="entry name" value="NreC/VraR/RcsB-like_REC"/>
</dbReference>
<dbReference type="STRING" id="1194083.BN12_2070006"/>
<evidence type="ECO:0000256" key="5">
    <source>
        <dbReference type="PROSITE-ProRule" id="PRU00169"/>
    </source>
</evidence>
<keyword evidence="1 5" id="KW-0597">Phosphoprotein</keyword>
<dbReference type="Pfam" id="PF00072">
    <property type="entry name" value="Response_reg"/>
    <property type="match status" value="1"/>
</dbReference>
<dbReference type="OrthoDB" id="9808843at2"/>
<evidence type="ECO:0000313" key="8">
    <source>
        <dbReference type="EMBL" id="CCH77623.1"/>
    </source>
</evidence>
<dbReference type="GO" id="GO:0000160">
    <property type="term" value="P:phosphorelay signal transduction system"/>
    <property type="evidence" value="ECO:0007669"/>
    <property type="project" value="InterPro"/>
</dbReference>
<dbReference type="PANTHER" id="PTHR43214:SF24">
    <property type="entry name" value="TRANSCRIPTIONAL REGULATORY PROTEIN NARL-RELATED"/>
    <property type="match status" value="1"/>
</dbReference>
<dbReference type="GO" id="GO:0006355">
    <property type="term" value="P:regulation of DNA-templated transcription"/>
    <property type="evidence" value="ECO:0007669"/>
    <property type="project" value="InterPro"/>
</dbReference>
<dbReference type="GO" id="GO:0003677">
    <property type="term" value="F:DNA binding"/>
    <property type="evidence" value="ECO:0007669"/>
    <property type="project" value="UniProtKB-KW"/>
</dbReference>
<comment type="caution">
    <text evidence="8">The sequence shown here is derived from an EMBL/GenBank/DDBJ whole genome shotgun (WGS) entry which is preliminary data.</text>
</comment>
<dbReference type="AlphaFoldDB" id="A0A077LUQ7"/>
<dbReference type="RefSeq" id="WP_048556554.1">
    <property type="nucleotide sequence ID" value="NZ_HF570958.1"/>
</dbReference>
<dbReference type="Pfam" id="PF00196">
    <property type="entry name" value="GerE"/>
    <property type="match status" value="1"/>
</dbReference>
<evidence type="ECO:0000256" key="4">
    <source>
        <dbReference type="ARBA" id="ARBA00023163"/>
    </source>
</evidence>
<dbReference type="SMART" id="SM00421">
    <property type="entry name" value="HTH_LUXR"/>
    <property type="match status" value="1"/>
</dbReference>
<dbReference type="Gene3D" id="3.40.50.2300">
    <property type="match status" value="1"/>
</dbReference>
<name>A0A077LUQ7_9MICO</name>
<evidence type="ECO:0000259" key="7">
    <source>
        <dbReference type="PROSITE" id="PS50110"/>
    </source>
</evidence>
<dbReference type="CDD" id="cd17535">
    <property type="entry name" value="REC_NarL-like"/>
    <property type="match status" value="1"/>
</dbReference>
<keyword evidence="9" id="KW-1185">Reference proteome</keyword>
<evidence type="ECO:0000256" key="3">
    <source>
        <dbReference type="ARBA" id="ARBA00023125"/>
    </source>
</evidence>
<dbReference type="PANTHER" id="PTHR43214">
    <property type="entry name" value="TWO-COMPONENT RESPONSE REGULATOR"/>
    <property type="match status" value="1"/>
</dbReference>
<protein>
    <submittedName>
        <fullName evidence="8">Transcriptional regulatory protein liaR</fullName>
    </submittedName>
</protein>
<dbReference type="Proteomes" id="UP000035721">
    <property type="component" value="Unassembled WGS sequence"/>
</dbReference>
<dbReference type="PROSITE" id="PS50043">
    <property type="entry name" value="HTH_LUXR_2"/>
    <property type="match status" value="1"/>
</dbReference>
<organism evidence="8 9">
    <name type="scientific">Nostocoides japonicum T1-X7</name>
    <dbReference type="NCBI Taxonomy" id="1194083"/>
    <lineage>
        <taxon>Bacteria</taxon>
        <taxon>Bacillati</taxon>
        <taxon>Actinomycetota</taxon>
        <taxon>Actinomycetes</taxon>
        <taxon>Micrococcales</taxon>
        <taxon>Intrasporangiaceae</taxon>
        <taxon>Nostocoides</taxon>
    </lineage>
</organism>
<evidence type="ECO:0000259" key="6">
    <source>
        <dbReference type="PROSITE" id="PS50043"/>
    </source>
</evidence>
<dbReference type="SUPFAM" id="SSF52172">
    <property type="entry name" value="CheY-like"/>
    <property type="match status" value="1"/>
</dbReference>
<dbReference type="InterPro" id="IPR039420">
    <property type="entry name" value="WalR-like"/>
</dbReference>
<dbReference type="PROSITE" id="PS50110">
    <property type="entry name" value="RESPONSE_REGULATORY"/>
    <property type="match status" value="1"/>
</dbReference>
<feature type="domain" description="HTH luxR-type" evidence="6">
    <location>
        <begin position="149"/>
        <end position="214"/>
    </location>
</feature>
<dbReference type="SMART" id="SM00448">
    <property type="entry name" value="REC"/>
    <property type="match status" value="1"/>
</dbReference>
<dbReference type="EMBL" id="CAJB01000121">
    <property type="protein sequence ID" value="CCH77623.1"/>
    <property type="molecule type" value="Genomic_DNA"/>
</dbReference>
<dbReference type="InterPro" id="IPR001789">
    <property type="entry name" value="Sig_transdc_resp-reg_receiver"/>
</dbReference>
<dbReference type="InterPro" id="IPR016032">
    <property type="entry name" value="Sig_transdc_resp-reg_C-effctor"/>
</dbReference>
<evidence type="ECO:0000313" key="9">
    <source>
        <dbReference type="Proteomes" id="UP000035721"/>
    </source>
</evidence>
<dbReference type="InterPro" id="IPR000792">
    <property type="entry name" value="Tscrpt_reg_LuxR_C"/>
</dbReference>
<accession>A0A077LUQ7</accession>
<proteinExistence type="predicted"/>
<dbReference type="PRINTS" id="PR00038">
    <property type="entry name" value="HTHLUXR"/>
</dbReference>
<gene>
    <name evidence="8" type="primary">liaR</name>
    <name evidence="8" type="ORF">BN12_2070006</name>
</gene>
<feature type="domain" description="Response regulatory" evidence="7">
    <location>
        <begin position="7"/>
        <end position="123"/>
    </location>
</feature>
<evidence type="ECO:0000256" key="2">
    <source>
        <dbReference type="ARBA" id="ARBA00023015"/>
    </source>
</evidence>
<feature type="modified residue" description="4-aspartylphosphate" evidence="5">
    <location>
        <position position="58"/>
    </location>
</feature>
<dbReference type="SUPFAM" id="SSF46894">
    <property type="entry name" value="C-terminal effector domain of the bipartite response regulators"/>
    <property type="match status" value="1"/>
</dbReference>